<reference evidence="3" key="1">
    <citation type="submission" date="2013-08" db="EMBL/GenBank/DDBJ databases">
        <authorList>
            <person name="Mendez C."/>
            <person name="Richter M."/>
            <person name="Ferrer M."/>
            <person name="Sanchez J."/>
        </authorList>
    </citation>
    <scope>NUCLEOTIDE SEQUENCE</scope>
</reference>
<dbReference type="EC" id="1.4.3.1" evidence="3"/>
<reference evidence="3" key="2">
    <citation type="journal article" date="2014" name="ISME J.">
        <title>Microbial stratification in low pH oxic and suboxic macroscopic growths along an acid mine drainage.</title>
        <authorList>
            <person name="Mendez-Garcia C."/>
            <person name="Mesa V."/>
            <person name="Sprenger R.R."/>
            <person name="Richter M."/>
            <person name="Diez M.S."/>
            <person name="Solano J."/>
            <person name="Bargiela R."/>
            <person name="Golyshina O.V."/>
            <person name="Manteca A."/>
            <person name="Ramos J.L."/>
            <person name="Gallego J.R."/>
            <person name="Llorente I."/>
            <person name="Martins Dos Santos V.A."/>
            <person name="Jensen O.N."/>
            <person name="Pelaez A.I."/>
            <person name="Sanchez J."/>
            <person name="Ferrer M."/>
        </authorList>
    </citation>
    <scope>NUCLEOTIDE SEQUENCE</scope>
</reference>
<proteinExistence type="predicted"/>
<feature type="non-terminal residue" evidence="3">
    <location>
        <position position="249"/>
    </location>
</feature>
<dbReference type="Pfam" id="PF01266">
    <property type="entry name" value="DAO"/>
    <property type="match status" value="1"/>
</dbReference>
<dbReference type="PANTHER" id="PTHR13847:SF287">
    <property type="entry name" value="FAD-DEPENDENT OXIDOREDUCTASE DOMAIN-CONTAINING PROTEIN 1"/>
    <property type="match status" value="1"/>
</dbReference>
<dbReference type="GO" id="GO:0005737">
    <property type="term" value="C:cytoplasm"/>
    <property type="evidence" value="ECO:0007669"/>
    <property type="project" value="TreeGrafter"/>
</dbReference>
<dbReference type="AlphaFoldDB" id="T0ZNK1"/>
<evidence type="ECO:0000313" key="3">
    <source>
        <dbReference type="EMBL" id="EQD46253.1"/>
    </source>
</evidence>
<accession>T0ZNK1</accession>
<dbReference type="PANTHER" id="PTHR13847">
    <property type="entry name" value="SARCOSINE DEHYDROGENASE-RELATED"/>
    <property type="match status" value="1"/>
</dbReference>
<evidence type="ECO:0000259" key="2">
    <source>
        <dbReference type="Pfam" id="PF01266"/>
    </source>
</evidence>
<dbReference type="SUPFAM" id="SSF51905">
    <property type="entry name" value="FAD/NAD(P)-binding domain"/>
    <property type="match status" value="1"/>
</dbReference>
<sequence length="249" mass="26062">TADITIIGGGAMGCSLAYHLAARGRKPLLLERGRLGGGSTGRCAGGVRQQFSTAINIRLGQRAIQLLREFLATTGTDPLYRPIGYLLLATVGAQAEALARDVALQRLLEVPVDVLGPAEVGRLVPGLLTDDIITASICASDGLAGPNEVTTGYAQAAGRQGAQVEEGVEVIGIDLRDEQVVGVRTDHGAVSTPEVVICAGPQSRQVGEMASITVPVDPLKRHVLLTEPFPGQPLHTPMTIDLATGFYFH</sequence>
<name>T0ZNK1_9ZZZZ</name>
<keyword evidence="1 3" id="KW-0560">Oxidoreductase</keyword>
<protein>
    <submittedName>
        <fullName evidence="3">FAD dependent oxidoreductase</fullName>
        <ecNumber evidence="3">1.4.3.1</ecNumber>
    </submittedName>
</protein>
<dbReference type="Gene3D" id="3.30.9.10">
    <property type="entry name" value="D-Amino Acid Oxidase, subunit A, domain 2"/>
    <property type="match status" value="1"/>
</dbReference>
<feature type="non-terminal residue" evidence="3">
    <location>
        <position position="1"/>
    </location>
</feature>
<organism evidence="3">
    <name type="scientific">mine drainage metagenome</name>
    <dbReference type="NCBI Taxonomy" id="410659"/>
    <lineage>
        <taxon>unclassified sequences</taxon>
        <taxon>metagenomes</taxon>
        <taxon>ecological metagenomes</taxon>
    </lineage>
</organism>
<gene>
    <name evidence="3" type="ORF">B2A_08961</name>
</gene>
<dbReference type="InterPro" id="IPR006076">
    <property type="entry name" value="FAD-dep_OxRdtase"/>
</dbReference>
<comment type="caution">
    <text evidence="3">The sequence shown here is derived from an EMBL/GenBank/DDBJ whole genome shotgun (WGS) entry which is preliminary data.</text>
</comment>
<dbReference type="EMBL" id="AUZZ01006464">
    <property type="protein sequence ID" value="EQD46253.1"/>
    <property type="molecule type" value="Genomic_DNA"/>
</dbReference>
<dbReference type="GO" id="GO:0008445">
    <property type="term" value="F:D-aspartate oxidase activity"/>
    <property type="evidence" value="ECO:0007669"/>
    <property type="project" value="UniProtKB-EC"/>
</dbReference>
<feature type="domain" description="FAD dependent oxidoreductase" evidence="2">
    <location>
        <begin position="3"/>
        <end position="248"/>
    </location>
</feature>
<dbReference type="InterPro" id="IPR036188">
    <property type="entry name" value="FAD/NAD-bd_sf"/>
</dbReference>
<dbReference type="Gene3D" id="3.50.50.60">
    <property type="entry name" value="FAD/NAD(P)-binding domain"/>
    <property type="match status" value="1"/>
</dbReference>
<evidence type="ECO:0000256" key="1">
    <source>
        <dbReference type="ARBA" id="ARBA00023002"/>
    </source>
</evidence>